<dbReference type="SUPFAM" id="SSF54849">
    <property type="entry name" value="GroEL-intermediate domain like"/>
    <property type="match status" value="1"/>
</dbReference>
<dbReference type="EMBL" id="JACGCI010000110">
    <property type="protein sequence ID" value="KAF6745091.1"/>
    <property type="molecule type" value="Genomic_DNA"/>
</dbReference>
<reference evidence="5 6" key="1">
    <citation type="submission" date="2020-07" db="EMBL/GenBank/DDBJ databases">
        <title>Comparative genomics of pyrophilous fungi reveals a link between fire events and developmental genes.</title>
        <authorList>
            <consortium name="DOE Joint Genome Institute"/>
            <person name="Steindorff A.S."/>
            <person name="Carver A."/>
            <person name="Calhoun S."/>
            <person name="Stillman K."/>
            <person name="Liu H."/>
            <person name="Lipzen A."/>
            <person name="Pangilinan J."/>
            <person name="Labutti K."/>
            <person name="Bruns T.D."/>
            <person name="Grigoriev I.V."/>
        </authorList>
    </citation>
    <scope>NUCLEOTIDE SEQUENCE [LARGE SCALE GENOMIC DNA]</scope>
    <source>
        <strain evidence="5 6">CBS 144469</strain>
    </source>
</reference>
<dbReference type="GO" id="GO:0042026">
    <property type="term" value="P:protein refolding"/>
    <property type="evidence" value="ECO:0007669"/>
    <property type="project" value="InterPro"/>
</dbReference>
<protein>
    <submittedName>
        <fullName evidence="5">Uncharacterized protein</fullName>
    </submittedName>
</protein>
<comment type="similarity">
    <text evidence="1">Belongs to the chaperonin (HSP60) family.</text>
</comment>
<feature type="region of interest" description="Disordered" evidence="3">
    <location>
        <begin position="364"/>
        <end position="404"/>
    </location>
</feature>
<comment type="caution">
    <text evidence="5">The sequence shown here is derived from an EMBL/GenBank/DDBJ whole genome shotgun (WGS) entry which is preliminary data.</text>
</comment>
<dbReference type="InterPro" id="IPR001844">
    <property type="entry name" value="Cpn60/GroEL"/>
</dbReference>
<gene>
    <name evidence="5" type="ORF">DFP72DRAFT_1051569</name>
</gene>
<evidence type="ECO:0000313" key="5">
    <source>
        <dbReference type="EMBL" id="KAF6745091.1"/>
    </source>
</evidence>
<evidence type="ECO:0000256" key="4">
    <source>
        <dbReference type="SAM" id="SignalP"/>
    </source>
</evidence>
<organism evidence="5 6">
    <name type="scientific">Ephemerocybe angulata</name>
    <dbReference type="NCBI Taxonomy" id="980116"/>
    <lineage>
        <taxon>Eukaryota</taxon>
        <taxon>Fungi</taxon>
        <taxon>Dikarya</taxon>
        <taxon>Basidiomycota</taxon>
        <taxon>Agaricomycotina</taxon>
        <taxon>Agaricomycetes</taxon>
        <taxon>Agaricomycetidae</taxon>
        <taxon>Agaricales</taxon>
        <taxon>Agaricineae</taxon>
        <taxon>Psathyrellaceae</taxon>
        <taxon>Ephemerocybe</taxon>
    </lineage>
</organism>
<dbReference type="Gene3D" id="1.10.560.10">
    <property type="entry name" value="GroEL-like equatorial domain"/>
    <property type="match status" value="1"/>
</dbReference>
<keyword evidence="4" id="KW-0732">Signal</keyword>
<dbReference type="Gene3D" id="3.30.260.10">
    <property type="entry name" value="TCP-1-like chaperonin intermediate domain"/>
    <property type="match status" value="1"/>
</dbReference>
<evidence type="ECO:0000256" key="1">
    <source>
        <dbReference type="ARBA" id="ARBA00006607"/>
    </source>
</evidence>
<evidence type="ECO:0000256" key="3">
    <source>
        <dbReference type="SAM" id="MobiDB-lite"/>
    </source>
</evidence>
<dbReference type="InterPro" id="IPR027413">
    <property type="entry name" value="GROEL-like_equatorial_sf"/>
</dbReference>
<feature type="signal peptide" evidence="4">
    <location>
        <begin position="1"/>
        <end position="21"/>
    </location>
</feature>
<dbReference type="Proteomes" id="UP000521943">
    <property type="component" value="Unassembled WGS sequence"/>
</dbReference>
<name>A0A8H6HF12_9AGAR</name>
<evidence type="ECO:0000256" key="2">
    <source>
        <dbReference type="ARBA" id="ARBA00023186"/>
    </source>
</evidence>
<feature type="chain" id="PRO_5033994552" evidence="4">
    <location>
        <begin position="22"/>
        <end position="534"/>
    </location>
</feature>
<keyword evidence="6" id="KW-1185">Reference proteome</keyword>
<dbReference type="GO" id="GO:0140662">
    <property type="term" value="F:ATP-dependent protein folding chaperone"/>
    <property type="evidence" value="ECO:0007669"/>
    <property type="project" value="InterPro"/>
</dbReference>
<evidence type="ECO:0000313" key="6">
    <source>
        <dbReference type="Proteomes" id="UP000521943"/>
    </source>
</evidence>
<dbReference type="AlphaFoldDB" id="A0A8H6HF12"/>
<dbReference type="SUPFAM" id="SSF48592">
    <property type="entry name" value="GroEL equatorial domain-like"/>
    <property type="match status" value="1"/>
</dbReference>
<accession>A0A8H6HF12</accession>
<dbReference type="InterPro" id="IPR027410">
    <property type="entry name" value="TCP-1-like_intermed_sf"/>
</dbReference>
<sequence>MRLSFTTLLPIALSLASFASAYHDHTNEAREYVDDLSSRGFDDYTLERREVLEDIATRDLLDELEDRLARRGRFLCTVAGCNFVGNLPYDFPLSCQREGVRPGCTPRGQLWRIAATSSTEGIVEGRHGGMAALRHPSLSLSEVIRRIALSLDHHHRVSALPIANRLASEPQFRFSIRVCHGTFRPLSIRFSHDGRVNILEGADVPAIAISVTAPRRAGTLGPKGRNVIIEQSFCAHKVTEADVMVAKSITLKARFENLGVHLTRSPETTRYPLPSSSVSRPCHLLLGTLANGDTNVANLFAQATERVGKKGVGTVKEGRTIGDDRAIIEGMHLNLSGFMPSPVLRHRRQGANGLVREADIAPTRHLHRTGSRRPIPVLDGEGPGDAPKRSLVTPRSSGADSFTDELEVKPRRLQWSSLARKRCGESWVKRIHLLDANLVPPQTRIALSFQERLGKLTTGEERLEEEWGVIVGRLEDDSGVEGKVNWWYYAGVGESVDMVAVGGCRSLERSCRCAWGGEFVDYNWRGLEGPGGVK</sequence>
<proteinExistence type="inferred from homology"/>
<dbReference type="PANTHER" id="PTHR45633">
    <property type="entry name" value="60 KDA HEAT SHOCK PROTEIN, MITOCHONDRIAL"/>
    <property type="match status" value="1"/>
</dbReference>
<keyword evidence="2" id="KW-0143">Chaperone</keyword>